<feature type="region of interest" description="Disordered" evidence="1">
    <location>
        <begin position="1"/>
        <end position="25"/>
    </location>
</feature>
<accession>A0ABD0K5V3</accession>
<keyword evidence="3" id="KW-1185">Reference proteome</keyword>
<organism evidence="2 3">
    <name type="scientific">Batillaria attramentaria</name>
    <dbReference type="NCBI Taxonomy" id="370345"/>
    <lineage>
        <taxon>Eukaryota</taxon>
        <taxon>Metazoa</taxon>
        <taxon>Spiralia</taxon>
        <taxon>Lophotrochozoa</taxon>
        <taxon>Mollusca</taxon>
        <taxon>Gastropoda</taxon>
        <taxon>Caenogastropoda</taxon>
        <taxon>Sorbeoconcha</taxon>
        <taxon>Cerithioidea</taxon>
        <taxon>Batillariidae</taxon>
        <taxon>Batillaria</taxon>
    </lineage>
</organism>
<evidence type="ECO:0000313" key="3">
    <source>
        <dbReference type="Proteomes" id="UP001519460"/>
    </source>
</evidence>
<evidence type="ECO:0000256" key="1">
    <source>
        <dbReference type="SAM" id="MobiDB-lite"/>
    </source>
</evidence>
<name>A0ABD0K5V3_9CAEN</name>
<protein>
    <submittedName>
        <fullName evidence="2">Uncharacterized protein</fullName>
    </submittedName>
</protein>
<sequence length="138" mass="15105">MPGSDRRGCGAGQFPHSETPPRFSAASRPLLYGASLLRGLFRDRPPPAGLSRSSNEAPQPPPRIRLVSNPLPACSGVTGEGAKVGRWWQGGGDRRGLHGIWCRREWVEEGQLREDEGPNKNQQQVSKLLLLAPGHKPW</sequence>
<dbReference type="Proteomes" id="UP001519460">
    <property type="component" value="Unassembled WGS sequence"/>
</dbReference>
<gene>
    <name evidence="2" type="ORF">BaRGS_00025946</name>
</gene>
<comment type="caution">
    <text evidence="2">The sequence shown here is derived from an EMBL/GenBank/DDBJ whole genome shotgun (WGS) entry which is preliminary data.</text>
</comment>
<dbReference type="AlphaFoldDB" id="A0ABD0K5V3"/>
<dbReference type="EMBL" id="JACVVK020000238">
    <property type="protein sequence ID" value="KAK7482780.1"/>
    <property type="molecule type" value="Genomic_DNA"/>
</dbReference>
<evidence type="ECO:0000313" key="2">
    <source>
        <dbReference type="EMBL" id="KAK7482780.1"/>
    </source>
</evidence>
<feature type="region of interest" description="Disordered" evidence="1">
    <location>
        <begin position="43"/>
        <end position="71"/>
    </location>
</feature>
<reference evidence="2 3" key="1">
    <citation type="journal article" date="2023" name="Sci. Data">
        <title>Genome assembly of the Korean intertidal mud-creeper Batillaria attramentaria.</title>
        <authorList>
            <person name="Patra A.K."/>
            <person name="Ho P.T."/>
            <person name="Jun S."/>
            <person name="Lee S.J."/>
            <person name="Kim Y."/>
            <person name="Won Y.J."/>
        </authorList>
    </citation>
    <scope>NUCLEOTIDE SEQUENCE [LARGE SCALE GENOMIC DNA]</scope>
    <source>
        <strain evidence="2">Wonlab-2016</strain>
    </source>
</reference>
<proteinExistence type="predicted"/>
<feature type="region of interest" description="Disordered" evidence="1">
    <location>
        <begin position="113"/>
        <end position="138"/>
    </location>
</feature>